<evidence type="ECO:0000313" key="1">
    <source>
        <dbReference type="EMBL" id="KAK2980045.1"/>
    </source>
</evidence>
<organism evidence="1 2">
    <name type="scientific">Escallonia rubra</name>
    <dbReference type="NCBI Taxonomy" id="112253"/>
    <lineage>
        <taxon>Eukaryota</taxon>
        <taxon>Viridiplantae</taxon>
        <taxon>Streptophyta</taxon>
        <taxon>Embryophyta</taxon>
        <taxon>Tracheophyta</taxon>
        <taxon>Spermatophyta</taxon>
        <taxon>Magnoliopsida</taxon>
        <taxon>eudicotyledons</taxon>
        <taxon>Gunneridae</taxon>
        <taxon>Pentapetalae</taxon>
        <taxon>asterids</taxon>
        <taxon>campanulids</taxon>
        <taxon>Escalloniales</taxon>
        <taxon>Escalloniaceae</taxon>
        <taxon>Escallonia</taxon>
    </lineage>
</organism>
<keyword evidence="2" id="KW-1185">Reference proteome</keyword>
<protein>
    <submittedName>
        <fullName evidence="1">Uncharacterized protein</fullName>
    </submittedName>
</protein>
<dbReference type="EMBL" id="JAVXUO010001686">
    <property type="protein sequence ID" value="KAK2980045.1"/>
    <property type="molecule type" value="Genomic_DNA"/>
</dbReference>
<accession>A0AA88RDI5</accession>
<dbReference type="AlphaFoldDB" id="A0AA88RDI5"/>
<dbReference type="Proteomes" id="UP001187471">
    <property type="component" value="Unassembled WGS sequence"/>
</dbReference>
<sequence length="237" mass="26587">MDGSLKVRNWLADGIGPLKLFHDKFKWFNEVIEVMVAVNNIYEIECEGISKFTSLCNHLHSYNGKDEFPLKLSTDKDVRLSPIQLGMFPMNLFTPRSRKFNFVQFFSDRESSPERLLLATFKSKSRGNENIEVGISPEKWLKGGTQPLLMLKTKALREDNDDDIIKRSKLSKFDNSPMDAGIGPVIKLPSSEIDLNFLKCPIESGSCTLSRLPANDSSSKLSSILEGLTVCSDVGFS</sequence>
<evidence type="ECO:0000313" key="2">
    <source>
        <dbReference type="Proteomes" id="UP001187471"/>
    </source>
</evidence>
<reference evidence="1" key="1">
    <citation type="submission" date="2022-12" db="EMBL/GenBank/DDBJ databases">
        <title>Draft genome assemblies for two species of Escallonia (Escalloniales).</title>
        <authorList>
            <person name="Chanderbali A."/>
            <person name="Dervinis C."/>
            <person name="Anghel I."/>
            <person name="Soltis D."/>
            <person name="Soltis P."/>
            <person name="Zapata F."/>
        </authorList>
    </citation>
    <scope>NUCLEOTIDE SEQUENCE</scope>
    <source>
        <strain evidence="1">UCBG92.1500</strain>
        <tissue evidence="1">Leaf</tissue>
    </source>
</reference>
<proteinExistence type="predicted"/>
<name>A0AA88RDI5_9ASTE</name>
<gene>
    <name evidence="1" type="ORF">RJ640_002229</name>
</gene>
<comment type="caution">
    <text evidence="1">The sequence shown here is derived from an EMBL/GenBank/DDBJ whole genome shotgun (WGS) entry which is preliminary data.</text>
</comment>